<dbReference type="GeneID" id="19010870"/>
<sequence length="109" mass="12410">MTVSNVPEILELDAELVCKRLMFLFKVIPEFNGSKVSKHASLLTLEKEEVERRVRAVVQLEEKKWVGGGVDVEYAKECAKERMVRNPSVLLLDSVTAQCNAEEKIVQHR</sequence>
<dbReference type="Proteomes" id="UP000198341">
    <property type="component" value="Chromosome 18"/>
</dbReference>
<evidence type="ECO:0000313" key="1">
    <source>
        <dbReference type="EMBL" id="CCO20680.1"/>
    </source>
</evidence>
<protein>
    <submittedName>
        <fullName evidence="1">Uncharacterized protein</fullName>
    </submittedName>
</protein>
<accession>K8F747</accession>
<keyword evidence="2" id="KW-1185">Reference proteome</keyword>
<dbReference type="KEGG" id="bpg:Bathy18g01310"/>
<name>K8F747_9CHLO</name>
<organism evidence="1 2">
    <name type="scientific">Bathycoccus prasinos</name>
    <dbReference type="NCBI Taxonomy" id="41875"/>
    <lineage>
        <taxon>Eukaryota</taxon>
        <taxon>Viridiplantae</taxon>
        <taxon>Chlorophyta</taxon>
        <taxon>Mamiellophyceae</taxon>
        <taxon>Mamiellales</taxon>
        <taxon>Bathycoccaceae</taxon>
        <taxon>Bathycoccus</taxon>
    </lineage>
</organism>
<proteinExistence type="predicted"/>
<gene>
    <name evidence="1" type="ordered locus">Bathy18g01310</name>
</gene>
<dbReference type="EMBL" id="FO082261">
    <property type="protein sequence ID" value="CCO20680.1"/>
    <property type="molecule type" value="Genomic_DNA"/>
</dbReference>
<dbReference type="RefSeq" id="XP_007508189.1">
    <property type="nucleotide sequence ID" value="XM_007508127.1"/>
</dbReference>
<dbReference type="AlphaFoldDB" id="K8F747"/>
<evidence type="ECO:0000313" key="2">
    <source>
        <dbReference type="Proteomes" id="UP000198341"/>
    </source>
</evidence>
<reference evidence="1 2" key="1">
    <citation type="submission" date="2011-10" db="EMBL/GenBank/DDBJ databases">
        <authorList>
            <person name="Genoscope - CEA"/>
        </authorList>
    </citation>
    <scope>NUCLEOTIDE SEQUENCE [LARGE SCALE GENOMIC DNA]</scope>
    <source>
        <strain evidence="1 2">RCC 1105</strain>
    </source>
</reference>